<dbReference type="EMBL" id="CP000390">
    <property type="protein sequence ID" value="ABG63249.1"/>
    <property type="molecule type" value="Genomic_DNA"/>
</dbReference>
<evidence type="ECO:0000256" key="2">
    <source>
        <dbReference type="ARBA" id="ARBA00022448"/>
    </source>
</evidence>
<dbReference type="PANTHER" id="PTHR43163">
    <property type="entry name" value="DIPEPTIDE TRANSPORT SYSTEM PERMEASE PROTEIN DPPB-RELATED"/>
    <property type="match status" value="1"/>
</dbReference>
<evidence type="ECO:0000256" key="5">
    <source>
        <dbReference type="ARBA" id="ARBA00022989"/>
    </source>
</evidence>
<dbReference type="PROSITE" id="PS50928">
    <property type="entry name" value="ABC_TM1"/>
    <property type="match status" value="1"/>
</dbReference>
<dbReference type="InterPro" id="IPR045621">
    <property type="entry name" value="BPD_transp_1_N"/>
</dbReference>
<dbReference type="HOGENOM" id="CLU_036879_0_3_5"/>
<protein>
    <submittedName>
        <fullName evidence="9">Binding-protein-dependent transport systems inner membrane component</fullName>
    </submittedName>
</protein>
<comment type="similarity">
    <text evidence="7">Belongs to the binding-protein-dependent transport system permease family.</text>
</comment>
<evidence type="ECO:0000313" key="9">
    <source>
        <dbReference type="EMBL" id="ABG63249.1"/>
    </source>
</evidence>
<accession>Q11H76</accession>
<dbReference type="STRING" id="266779.Meso_1856"/>
<feature type="transmembrane region" description="Helical" evidence="7">
    <location>
        <begin position="256"/>
        <end position="282"/>
    </location>
</feature>
<proteinExistence type="inferred from homology"/>
<comment type="subcellular location">
    <subcellularLocation>
        <location evidence="1 7">Cell membrane</location>
        <topology evidence="1 7">Multi-pass membrane protein</topology>
    </subcellularLocation>
</comment>
<dbReference type="OrthoDB" id="9805855at2"/>
<evidence type="ECO:0000256" key="4">
    <source>
        <dbReference type="ARBA" id="ARBA00022692"/>
    </source>
</evidence>
<keyword evidence="4 7" id="KW-0812">Transmembrane</keyword>
<dbReference type="Pfam" id="PF19300">
    <property type="entry name" value="BPD_transp_1_N"/>
    <property type="match status" value="1"/>
</dbReference>
<reference evidence="9" key="1">
    <citation type="submission" date="2006-06" db="EMBL/GenBank/DDBJ databases">
        <title>Complete sequence of chromosome of Chelativorans sp. BNC1.</title>
        <authorList>
            <consortium name="US DOE Joint Genome Institute"/>
            <person name="Copeland A."/>
            <person name="Lucas S."/>
            <person name="Lapidus A."/>
            <person name="Barry K."/>
            <person name="Detter J.C."/>
            <person name="Glavina del Rio T."/>
            <person name="Hammon N."/>
            <person name="Israni S."/>
            <person name="Dalin E."/>
            <person name="Tice H."/>
            <person name="Pitluck S."/>
            <person name="Chertkov O."/>
            <person name="Brettin T."/>
            <person name="Bruce D."/>
            <person name="Han C."/>
            <person name="Tapia R."/>
            <person name="Gilna P."/>
            <person name="Schmutz J."/>
            <person name="Larimer F."/>
            <person name="Land M."/>
            <person name="Hauser L."/>
            <person name="Kyrpides N."/>
            <person name="Mikhailova N."/>
            <person name="Richardson P."/>
        </authorList>
    </citation>
    <scope>NUCLEOTIDE SEQUENCE</scope>
    <source>
        <strain evidence="9">BNC1</strain>
    </source>
</reference>
<dbReference type="InterPro" id="IPR000515">
    <property type="entry name" value="MetI-like"/>
</dbReference>
<name>Q11H76_CHESB</name>
<feature type="domain" description="ABC transmembrane type-1" evidence="8">
    <location>
        <begin position="95"/>
        <end position="325"/>
    </location>
</feature>
<dbReference type="KEGG" id="mes:Meso_1856"/>
<evidence type="ECO:0000259" key="8">
    <source>
        <dbReference type="PROSITE" id="PS50928"/>
    </source>
</evidence>
<dbReference type="GO" id="GO:0071916">
    <property type="term" value="F:dipeptide transmembrane transporter activity"/>
    <property type="evidence" value="ECO:0007669"/>
    <property type="project" value="TreeGrafter"/>
</dbReference>
<evidence type="ECO:0000256" key="6">
    <source>
        <dbReference type="ARBA" id="ARBA00023136"/>
    </source>
</evidence>
<sequence precursor="true">MTRFLFNRLMSGIIVVIGVSVLMFLLARVIPGDPARLALGPEASAEQVEAMRQQMGFDRPIAEQYIRFMKGALNFDFGRSLYTDNPVSQDVAATFPATLELVIFAGVAMTLIGGAMGIASAHFKDRWPDNAARILSLLAVALPNFVWALFLMLLLSFWLGLLPLTGRLSESLTAPPAVTGLYTVDALLAGQWQVFRDALAHIVLPAVALSLPGLAQISRLTRTNMVDSYDRPFVEFARAYGLAESSIALKWALRPAIIPTLMILGMQIVALLGNAFIVETIFHWPGMAKYGVNAIMRKDLNAVIAVVMLISVFFVLINMIIDTIVSFIDPKIRLKAS</sequence>
<dbReference type="Gene3D" id="1.10.3720.10">
    <property type="entry name" value="MetI-like"/>
    <property type="match status" value="1"/>
</dbReference>
<feature type="transmembrane region" description="Helical" evidence="7">
    <location>
        <begin position="135"/>
        <end position="159"/>
    </location>
</feature>
<feature type="transmembrane region" description="Helical" evidence="7">
    <location>
        <begin position="101"/>
        <end position="123"/>
    </location>
</feature>
<dbReference type="Pfam" id="PF00528">
    <property type="entry name" value="BPD_transp_1"/>
    <property type="match status" value="1"/>
</dbReference>
<keyword evidence="5 7" id="KW-1133">Transmembrane helix</keyword>
<dbReference type="InterPro" id="IPR035906">
    <property type="entry name" value="MetI-like_sf"/>
</dbReference>
<dbReference type="PANTHER" id="PTHR43163:SF6">
    <property type="entry name" value="DIPEPTIDE TRANSPORT SYSTEM PERMEASE PROTEIN DPPB-RELATED"/>
    <property type="match status" value="1"/>
</dbReference>
<evidence type="ECO:0000256" key="1">
    <source>
        <dbReference type="ARBA" id="ARBA00004651"/>
    </source>
</evidence>
<feature type="transmembrane region" description="Helical" evidence="7">
    <location>
        <begin position="302"/>
        <end position="328"/>
    </location>
</feature>
<dbReference type="eggNOG" id="COG0601">
    <property type="taxonomic scope" value="Bacteria"/>
</dbReference>
<feature type="transmembrane region" description="Helical" evidence="7">
    <location>
        <begin position="12"/>
        <end position="30"/>
    </location>
</feature>
<dbReference type="CDD" id="cd06261">
    <property type="entry name" value="TM_PBP2"/>
    <property type="match status" value="1"/>
</dbReference>
<keyword evidence="2 7" id="KW-0813">Transport</keyword>
<dbReference type="SUPFAM" id="SSF161098">
    <property type="entry name" value="MetI-like"/>
    <property type="match status" value="1"/>
</dbReference>
<keyword evidence="6 7" id="KW-0472">Membrane</keyword>
<keyword evidence="3" id="KW-1003">Cell membrane</keyword>
<organism evidence="9">
    <name type="scientific">Chelativorans sp. (strain BNC1)</name>
    <dbReference type="NCBI Taxonomy" id="266779"/>
    <lineage>
        <taxon>Bacteria</taxon>
        <taxon>Pseudomonadati</taxon>
        <taxon>Pseudomonadota</taxon>
        <taxon>Alphaproteobacteria</taxon>
        <taxon>Hyphomicrobiales</taxon>
        <taxon>Phyllobacteriaceae</taxon>
        <taxon>Chelativorans</taxon>
    </lineage>
</organism>
<evidence type="ECO:0000256" key="7">
    <source>
        <dbReference type="RuleBase" id="RU363032"/>
    </source>
</evidence>
<evidence type="ECO:0000256" key="3">
    <source>
        <dbReference type="ARBA" id="ARBA00022475"/>
    </source>
</evidence>
<dbReference type="GO" id="GO:0005886">
    <property type="term" value="C:plasma membrane"/>
    <property type="evidence" value="ECO:0007669"/>
    <property type="project" value="UniProtKB-SubCell"/>
</dbReference>
<gene>
    <name evidence="9" type="ordered locus">Meso_1856</name>
</gene>
<dbReference type="AlphaFoldDB" id="Q11H76"/>